<gene>
    <name evidence="1" type="ORF">SDC9_25121</name>
</gene>
<evidence type="ECO:0000313" key="1">
    <source>
        <dbReference type="EMBL" id="MPL79245.1"/>
    </source>
</evidence>
<name>A0A644UJS5_9ZZZZ</name>
<dbReference type="EMBL" id="VSSQ01000124">
    <property type="protein sequence ID" value="MPL79245.1"/>
    <property type="molecule type" value="Genomic_DNA"/>
</dbReference>
<proteinExistence type="predicted"/>
<dbReference type="AlphaFoldDB" id="A0A644UJS5"/>
<sequence length="59" mass="6392">MADDANEKSPALGGVRGLDGDDVERCCQCCMRRSRDALSLIEAINSAVKSGYTVTLDWK</sequence>
<accession>A0A644UJS5</accession>
<comment type="caution">
    <text evidence="1">The sequence shown here is derived from an EMBL/GenBank/DDBJ whole genome shotgun (WGS) entry which is preliminary data.</text>
</comment>
<organism evidence="1">
    <name type="scientific">bioreactor metagenome</name>
    <dbReference type="NCBI Taxonomy" id="1076179"/>
    <lineage>
        <taxon>unclassified sequences</taxon>
        <taxon>metagenomes</taxon>
        <taxon>ecological metagenomes</taxon>
    </lineage>
</organism>
<protein>
    <submittedName>
        <fullName evidence="1">Uncharacterized protein</fullName>
    </submittedName>
</protein>
<reference evidence="1" key="1">
    <citation type="submission" date="2019-08" db="EMBL/GenBank/DDBJ databases">
        <authorList>
            <person name="Kucharzyk K."/>
            <person name="Murdoch R.W."/>
            <person name="Higgins S."/>
            <person name="Loffler F."/>
        </authorList>
    </citation>
    <scope>NUCLEOTIDE SEQUENCE</scope>
</reference>